<proteinExistence type="predicted"/>
<evidence type="ECO:0000256" key="3">
    <source>
        <dbReference type="ARBA" id="ARBA00023010"/>
    </source>
</evidence>
<dbReference type="Pfam" id="PF07517">
    <property type="entry name" value="SecA_DEAD"/>
    <property type="match status" value="1"/>
</dbReference>
<dbReference type="GO" id="GO:0017038">
    <property type="term" value="P:protein import"/>
    <property type="evidence" value="ECO:0007669"/>
    <property type="project" value="InterPro"/>
</dbReference>
<keyword evidence="8" id="KW-1185">Reference proteome</keyword>
<reference evidence="8" key="1">
    <citation type="journal article" date="2014" name="Genome Biol.">
        <title>Genome analysis of a major urban malaria vector mosquito, Anopheles stephensi.</title>
        <authorList>
            <person name="Jiang X."/>
            <person name="Peery A."/>
            <person name="Hall A.B."/>
            <person name="Sharma A."/>
            <person name="Chen X.G."/>
            <person name="Waterhouse R.M."/>
            <person name="Komissarov A."/>
            <person name="Riehle M.M."/>
            <person name="Shouche Y."/>
            <person name="Sharakhova M.V."/>
            <person name="Lawson D."/>
            <person name="Pakpour N."/>
            <person name="Arensburger P."/>
            <person name="Davidson V.L."/>
            <person name="Eiglmeier K."/>
            <person name="Emrich S."/>
            <person name="George P."/>
            <person name="Kennedy R.C."/>
            <person name="Mane S.P."/>
            <person name="Maslen G."/>
            <person name="Oringanje C."/>
            <person name="Qi Y."/>
            <person name="Settlage R."/>
            <person name="Tojo M."/>
            <person name="Tubio J.M."/>
            <person name="Unger M.F."/>
            <person name="Wang B."/>
            <person name="Vernick K.D."/>
            <person name="Ribeiro J.M."/>
            <person name="James A.A."/>
            <person name="Michel K."/>
            <person name="Riehle M.A."/>
            <person name="Luckhart S."/>
            <person name="Sharakhov I.V."/>
            <person name="Tu Z."/>
        </authorList>
    </citation>
    <scope>NUCLEOTIDE SEQUENCE [LARGE SCALE GENOMIC DNA]</scope>
    <source>
        <strain evidence="8">Indian</strain>
    </source>
</reference>
<dbReference type="PROSITE" id="PS51194">
    <property type="entry name" value="HELICASE_CTER"/>
    <property type="match status" value="1"/>
</dbReference>
<dbReference type="InterPro" id="IPR027417">
    <property type="entry name" value="P-loop_NTPase"/>
</dbReference>
<keyword evidence="2" id="KW-0813">Transport</keyword>
<dbReference type="VEuPathDB" id="VectorBase:ASTEI20_041503"/>
<dbReference type="GO" id="GO:0006886">
    <property type="term" value="P:intracellular protein transport"/>
    <property type="evidence" value="ECO:0007669"/>
    <property type="project" value="InterPro"/>
</dbReference>
<dbReference type="AlphaFoldDB" id="A0A182YBN9"/>
<dbReference type="GO" id="GO:0016020">
    <property type="term" value="C:membrane"/>
    <property type="evidence" value="ECO:0007669"/>
    <property type="project" value="InterPro"/>
</dbReference>
<dbReference type="VEuPathDB" id="VectorBase:ASTE008479"/>
<dbReference type="PROSITE" id="PS51196">
    <property type="entry name" value="SECA_MOTOR_DEAD"/>
    <property type="match status" value="1"/>
</dbReference>
<reference evidence="7" key="2">
    <citation type="submission" date="2020-05" db="UniProtKB">
        <authorList>
            <consortium name="EnsemblMetazoa"/>
        </authorList>
    </citation>
    <scope>IDENTIFICATION</scope>
    <source>
        <strain evidence="7">Indian</strain>
    </source>
</reference>
<dbReference type="Gene3D" id="3.40.50.300">
    <property type="entry name" value="P-loop containing nucleotide triphosphate hydrolases"/>
    <property type="match status" value="3"/>
</dbReference>
<dbReference type="InterPro" id="IPR000185">
    <property type="entry name" value="SecA"/>
</dbReference>
<evidence type="ECO:0000313" key="7">
    <source>
        <dbReference type="EnsemblMetazoa" id="ASTEI05875-PA"/>
    </source>
</evidence>
<evidence type="ECO:0000259" key="6">
    <source>
        <dbReference type="PROSITE" id="PS51196"/>
    </source>
</evidence>
<keyword evidence="1" id="KW-0963">Cytoplasm</keyword>
<keyword evidence="3" id="KW-0811">Translocation</keyword>
<feature type="domain" description="Helicase ATP-binding" evidence="4">
    <location>
        <begin position="65"/>
        <end position="201"/>
    </location>
</feature>
<dbReference type="SMART" id="SM00957">
    <property type="entry name" value="SecA_DEAD"/>
    <property type="match status" value="1"/>
</dbReference>
<feature type="domain" description="SecA family profile" evidence="6">
    <location>
        <begin position="1"/>
        <end position="629"/>
    </location>
</feature>
<dbReference type="Proteomes" id="UP000076408">
    <property type="component" value="Unassembled WGS sequence"/>
</dbReference>
<dbReference type="InterPro" id="IPR014001">
    <property type="entry name" value="Helicase_ATP-bd"/>
</dbReference>
<evidence type="ECO:0000313" key="8">
    <source>
        <dbReference type="Proteomes" id="UP000076408"/>
    </source>
</evidence>
<dbReference type="PROSITE" id="PS51192">
    <property type="entry name" value="HELICASE_ATP_BIND_1"/>
    <property type="match status" value="1"/>
</dbReference>
<dbReference type="Gene3D" id="3.90.1440.10">
    <property type="entry name" value="SecA, preprotein cross-linking domain"/>
    <property type="match status" value="1"/>
</dbReference>
<dbReference type="InterPro" id="IPR014018">
    <property type="entry name" value="SecA_motor_DEAD"/>
</dbReference>
<dbReference type="PRINTS" id="PR00906">
    <property type="entry name" value="SECA"/>
</dbReference>
<dbReference type="PANTHER" id="PTHR30612:SF0">
    <property type="entry name" value="CHLOROPLAST PROTEIN-TRANSPORTING ATPASE"/>
    <property type="match status" value="1"/>
</dbReference>
<dbReference type="FunFam" id="3.40.50.300:FF:004034">
    <property type="entry name" value="AGAP011982-PA"/>
    <property type="match status" value="1"/>
</dbReference>
<dbReference type="SUPFAM" id="SSF52540">
    <property type="entry name" value="P-loop containing nucleoside triphosphate hydrolases"/>
    <property type="match status" value="2"/>
</dbReference>
<dbReference type="InterPro" id="IPR001650">
    <property type="entry name" value="Helicase_C-like"/>
</dbReference>
<protein>
    <submittedName>
        <fullName evidence="7">Uncharacterized protein</fullName>
    </submittedName>
</protein>
<dbReference type="GO" id="GO:0005524">
    <property type="term" value="F:ATP binding"/>
    <property type="evidence" value="ECO:0007669"/>
    <property type="project" value="InterPro"/>
</dbReference>
<accession>A0A182YBN9</accession>
<dbReference type="VEuPathDB" id="VectorBase:ASTEI05875"/>
<dbReference type="EnsemblMetazoa" id="ASTEI05875-RA">
    <property type="protein sequence ID" value="ASTEI05875-PA"/>
    <property type="gene ID" value="ASTEI05875"/>
</dbReference>
<sequence>MYNETSVASFTESEIRSWVSEFRNKLDHLRSYGLEIYEEMLAVIDRAIELKRGFRLRDTQRLTVLLLLTNDRSTLAQVSTGEGKSLIVVALSLIKALLREKVDIITSSPVLAKRDSEVNSDIYGLFGIAVSHNCSANIEQRKDAYSMHQVVYGDLANFQRDYLLDRFYGKNILGDRDFANVIVDEVDSMLLDKGNNMLYLSHDIPGMDKLESVYIFIWQMVNNSSERPEDVDIDMVKEEVLNGMYNRIKLDDLLQLDKCLSLRRVNMIWNCLVDGGILNQEGHVVSDTIDSNRLQEVLSPEVKQYNHRLNFLLKECVERELAINVPNHLKKFVERHLTSWIISAINALLMEPGQSYVVDCPKSGSKASRNPGIIILDKDTGADQGSSQWDEALHQFLQLKHGCKLSMQSLKAVFVSNVTYFKMYKLLYGTLGSQRERNLLKEIHQVAFVTIPTAKSKQFEEYEPIIISGHRRWLESIQIEANKLINEENRSVLIICDTINDAECIGNALKEMFANNMHTYTRDYQEFEVVQGSKQLPQGQIIIATNLAGRGTDIRITDQLRRTGGLHVMLTYLPENIRIEEQAFGRAARSGDKGSGRLIITVTSQKQLKKSKIIDLKKKRDEQELHRISEIKAYYEKTIRAEEICFDEFKKVYEVHRKSLDKADAPAEVKTVLQQTCLDQWSFWLDEYSDSMEDIMSDCDDSAIPTVLKNFLSKLSKFDTGVEGERFNSNRWQDWVAGNPMRMVQLANYLSEFHVKKSEDYRKKMAKQAVNVVRKGTFNIEKDVTLAYETAMSLYGEVIKTEPHFSEAAYYYRAYTLMKTIEWENDTKSTTNRQQLKAFKRDLREAIRLFEGHCTFAMQAAATVDKLKRNSFWHEDYQAQKQCMCQLYQSFIRSIEDIFGHAVTSGTFVTENIKEHLSDRIFTKLIEEGAIARPKVRKTISDRQLYSIHKDYGIPIEALRRFLTAHAGPIDVDTFLEEFRRSFPLPSREQFWEILIDQKVLHSVKKYVLVDTVKLEVIDPSLTDALNAKVRNKTLVKESIERDKDQIVLYHELLQIYDTENGDPQANSNMVDIFEQDNFITLIGREKFVMLTRKGILILSDFTTISSRISSLIYGKQ</sequence>
<organism evidence="7 8">
    <name type="scientific">Anopheles stephensi</name>
    <name type="common">Indo-Pakistan malaria mosquito</name>
    <dbReference type="NCBI Taxonomy" id="30069"/>
    <lineage>
        <taxon>Eukaryota</taxon>
        <taxon>Metazoa</taxon>
        <taxon>Ecdysozoa</taxon>
        <taxon>Arthropoda</taxon>
        <taxon>Hexapoda</taxon>
        <taxon>Insecta</taxon>
        <taxon>Pterygota</taxon>
        <taxon>Neoptera</taxon>
        <taxon>Endopterygota</taxon>
        <taxon>Diptera</taxon>
        <taxon>Nematocera</taxon>
        <taxon>Culicoidea</taxon>
        <taxon>Culicidae</taxon>
        <taxon>Anophelinae</taxon>
        <taxon>Anopheles</taxon>
    </lineage>
</organism>
<dbReference type="GO" id="GO:0006605">
    <property type="term" value="P:protein targeting"/>
    <property type="evidence" value="ECO:0007669"/>
    <property type="project" value="InterPro"/>
</dbReference>
<dbReference type="InterPro" id="IPR011115">
    <property type="entry name" value="SecA_DEAD"/>
</dbReference>
<evidence type="ECO:0000256" key="2">
    <source>
        <dbReference type="ARBA" id="ARBA00022927"/>
    </source>
</evidence>
<keyword evidence="2" id="KW-0653">Protein transport</keyword>
<name>A0A182YBN9_ANOST</name>
<evidence type="ECO:0000259" key="5">
    <source>
        <dbReference type="PROSITE" id="PS51194"/>
    </source>
</evidence>
<feature type="domain" description="Helicase C-terminal" evidence="5">
    <location>
        <begin position="476"/>
        <end position="639"/>
    </location>
</feature>
<dbReference type="PANTHER" id="PTHR30612">
    <property type="entry name" value="SECA INNER MEMBRANE COMPONENT OF SEC PROTEIN SECRETION SYSTEM"/>
    <property type="match status" value="1"/>
</dbReference>
<dbReference type="STRING" id="30069.A0A182YBN9"/>
<evidence type="ECO:0000259" key="4">
    <source>
        <dbReference type="PROSITE" id="PS51192"/>
    </source>
</evidence>
<evidence type="ECO:0000256" key="1">
    <source>
        <dbReference type="ARBA" id="ARBA00022490"/>
    </source>
</evidence>